<keyword evidence="3" id="KW-0378">Hydrolase</keyword>
<dbReference type="InterPro" id="IPR044901">
    <property type="entry name" value="Trehalose_TreZ_E-set_sf"/>
</dbReference>
<dbReference type="CDD" id="cd11325">
    <property type="entry name" value="AmyAc_GTHase"/>
    <property type="match status" value="1"/>
</dbReference>
<keyword evidence="4" id="KW-1185">Reference proteome</keyword>
<dbReference type="InterPro" id="IPR006047">
    <property type="entry name" value="GH13_cat_dom"/>
</dbReference>
<dbReference type="PANTHER" id="PTHR43651:SF11">
    <property type="entry name" value="MALTO-OLIGOSYLTREHALOSE TREHALOHYDROLASE"/>
    <property type="match status" value="1"/>
</dbReference>
<dbReference type="STRING" id="314265.R2601_05413"/>
<evidence type="ECO:0000313" key="3">
    <source>
        <dbReference type="EMBL" id="EAU45033.1"/>
    </source>
</evidence>
<dbReference type="Gene3D" id="1.10.10.760">
    <property type="entry name" value="E-set domains of sugar-utilizing enzymes"/>
    <property type="match status" value="1"/>
</dbReference>
<feature type="domain" description="Glycosyl hydrolase family 13 catalytic" evidence="2">
    <location>
        <begin position="4"/>
        <end position="333"/>
    </location>
</feature>
<dbReference type="InterPro" id="IPR017853">
    <property type="entry name" value="GH"/>
</dbReference>
<name>Q0FLE1_SALBH</name>
<dbReference type="eggNOG" id="COG0296">
    <property type="taxonomic scope" value="Bacteria"/>
</dbReference>
<accession>Q0FLE1</accession>
<reference evidence="3 4" key="1">
    <citation type="journal article" date="2010" name="J. Bacteriol.">
        <title>Genome sequences of Pelagibaca bermudensis HTCC2601T and Maritimibacter alkaliphilus HTCC2654T, the type strains of two marine Roseobacter genera.</title>
        <authorList>
            <person name="Thrash J.C."/>
            <person name="Cho J.C."/>
            <person name="Ferriera S."/>
            <person name="Johnson J."/>
            <person name="Vergin K.L."/>
            <person name="Giovannoni S.J."/>
        </authorList>
    </citation>
    <scope>NUCLEOTIDE SEQUENCE [LARGE SCALE GENOMIC DNA]</scope>
    <source>
        <strain evidence="4">DSM 26914 / JCM 13377 / KCTC 12554 / HTCC2601</strain>
    </source>
</reference>
<evidence type="ECO:0000256" key="1">
    <source>
        <dbReference type="ARBA" id="ARBA00023277"/>
    </source>
</evidence>
<dbReference type="PANTHER" id="PTHR43651">
    <property type="entry name" value="1,4-ALPHA-GLUCAN-BRANCHING ENZYME"/>
    <property type="match status" value="1"/>
</dbReference>
<gene>
    <name evidence="3" type="ORF">R2601_05413</name>
</gene>
<dbReference type="Gene3D" id="3.20.20.80">
    <property type="entry name" value="Glycosidases"/>
    <property type="match status" value="1"/>
</dbReference>
<proteinExistence type="predicted"/>
<evidence type="ECO:0000313" key="4">
    <source>
        <dbReference type="Proteomes" id="UP000006230"/>
    </source>
</evidence>
<dbReference type="SUPFAM" id="SSF51445">
    <property type="entry name" value="(Trans)glycosidases"/>
    <property type="match status" value="1"/>
</dbReference>
<keyword evidence="1" id="KW-0119">Carbohydrate metabolism</keyword>
<dbReference type="SMART" id="SM00642">
    <property type="entry name" value="Aamy"/>
    <property type="match status" value="1"/>
</dbReference>
<organism evidence="3 4">
    <name type="scientific">Salipiger bermudensis (strain DSM 26914 / JCM 13377 / KCTC 12554 / HTCC2601)</name>
    <name type="common">Pelagibaca bermudensis</name>
    <dbReference type="NCBI Taxonomy" id="314265"/>
    <lineage>
        <taxon>Bacteria</taxon>
        <taxon>Pseudomonadati</taxon>
        <taxon>Pseudomonadota</taxon>
        <taxon>Alphaproteobacteria</taxon>
        <taxon>Rhodobacterales</taxon>
        <taxon>Roseobacteraceae</taxon>
        <taxon>Salipiger</taxon>
    </lineage>
</organism>
<protein>
    <submittedName>
        <fullName evidence="3">Putative hydrolase</fullName>
    </submittedName>
</protein>
<dbReference type="AlphaFoldDB" id="Q0FLE1"/>
<dbReference type="EMBL" id="AATQ01000033">
    <property type="protein sequence ID" value="EAU45033.1"/>
    <property type="molecule type" value="Genomic_DNA"/>
</dbReference>
<dbReference type="Pfam" id="PF00128">
    <property type="entry name" value="Alpha-amylase"/>
    <property type="match status" value="1"/>
</dbReference>
<comment type="caution">
    <text evidence="3">The sequence shown here is derived from an EMBL/GenBank/DDBJ whole genome shotgun (WGS) entry which is preliminary data.</text>
</comment>
<dbReference type="GO" id="GO:0005975">
    <property type="term" value="P:carbohydrate metabolic process"/>
    <property type="evidence" value="ECO:0007669"/>
    <property type="project" value="InterPro"/>
</dbReference>
<dbReference type="Proteomes" id="UP000006230">
    <property type="component" value="Unassembled WGS sequence"/>
</dbReference>
<evidence type="ECO:0000259" key="2">
    <source>
        <dbReference type="SMART" id="SM00642"/>
    </source>
</evidence>
<dbReference type="GO" id="GO:0016798">
    <property type="term" value="F:hydrolase activity, acting on glycosyl bonds"/>
    <property type="evidence" value="ECO:0007669"/>
    <property type="project" value="UniProtKB-KW"/>
</dbReference>
<sequence length="460" mass="50859">MHIGTFTAEGTFAAATARLPELAALGITAVEIMPVGQFGGHHGWGYDGVLVRAAHAPYGSPDDLRRLIATAQRHGMMVLLDLVMNHFGPFGNFLPGYAPDFFNQRPTPWGDGIAFERPEVQSFFREAALGWLTEYRLDGFRLDAVHQIRDGQEQKFLRDLAREIRAQDFGRPIHLITEDERNLPHLREQGFDAEWNDDWHNALHVAQTGETQGYYSRFARDPFGDLALAMTRGQVDEGAPHPEEVRGAPAGHLPWTAFVNANQTHDQIGNRAHGERLLTLIGEPSARVCHAALVLMPFLPMLYMGEEEGRDTPFLFFCDPPDEDAREAVRKGRSAELRGIGYDLEGMPDPTSAEAFEASKPYAPDPPAHAEAWRELTRELLALRAAQVVPLLRSGKTGLGEVTRHGPKAFEIRWPFAAGEIRMLLALGAPAISAAPLAAPQFRLGDPTAEAFAIEVEFRA</sequence>
<dbReference type="HOGENOM" id="CLU_020726_2_0_5"/>